<organism evidence="1 2">
    <name type="scientific">Cochliobolus carbonum (strain 26-R-13)</name>
    <name type="common">Maize leaf spot fungus</name>
    <name type="synonym">Bipolaris zeicola</name>
    <dbReference type="NCBI Taxonomy" id="930089"/>
    <lineage>
        <taxon>Eukaryota</taxon>
        <taxon>Fungi</taxon>
        <taxon>Dikarya</taxon>
        <taxon>Ascomycota</taxon>
        <taxon>Pezizomycotina</taxon>
        <taxon>Dothideomycetes</taxon>
        <taxon>Pleosporomycetidae</taxon>
        <taxon>Pleosporales</taxon>
        <taxon>Pleosporineae</taxon>
        <taxon>Pleosporaceae</taxon>
        <taxon>Bipolaris</taxon>
    </lineage>
</organism>
<dbReference type="OrthoDB" id="3687699at2759"/>
<dbReference type="RefSeq" id="XP_007708794.1">
    <property type="nucleotide sequence ID" value="XM_007710604.1"/>
</dbReference>
<feature type="non-terminal residue" evidence="1">
    <location>
        <position position="1"/>
    </location>
</feature>
<protein>
    <submittedName>
        <fullName evidence="1">Uncharacterized protein</fullName>
    </submittedName>
</protein>
<keyword evidence="2" id="KW-1185">Reference proteome</keyword>
<proteinExistence type="predicted"/>
<dbReference type="GeneID" id="19152241"/>
<reference evidence="1 2" key="1">
    <citation type="journal article" date="2013" name="PLoS Genet.">
        <title>Comparative genome structure, secondary metabolite, and effector coding capacity across Cochliobolus pathogens.</title>
        <authorList>
            <person name="Condon B.J."/>
            <person name="Leng Y."/>
            <person name="Wu D."/>
            <person name="Bushley K.E."/>
            <person name="Ohm R.A."/>
            <person name="Otillar R."/>
            <person name="Martin J."/>
            <person name="Schackwitz W."/>
            <person name="Grimwood J."/>
            <person name="MohdZainudin N."/>
            <person name="Xue C."/>
            <person name="Wang R."/>
            <person name="Manning V.A."/>
            <person name="Dhillon B."/>
            <person name="Tu Z.J."/>
            <person name="Steffenson B.J."/>
            <person name="Salamov A."/>
            <person name="Sun H."/>
            <person name="Lowry S."/>
            <person name="LaButti K."/>
            <person name="Han J."/>
            <person name="Copeland A."/>
            <person name="Lindquist E."/>
            <person name="Barry K."/>
            <person name="Schmutz J."/>
            <person name="Baker S.E."/>
            <person name="Ciuffetti L.M."/>
            <person name="Grigoriev I.V."/>
            <person name="Zhong S."/>
            <person name="Turgeon B.G."/>
        </authorList>
    </citation>
    <scope>NUCLEOTIDE SEQUENCE [LARGE SCALE GENOMIC DNA]</scope>
    <source>
        <strain evidence="1 2">26-R-13</strain>
    </source>
</reference>
<evidence type="ECO:0000313" key="1">
    <source>
        <dbReference type="EMBL" id="EUC36964.1"/>
    </source>
</evidence>
<dbReference type="EMBL" id="KI964556">
    <property type="protein sequence ID" value="EUC36964.1"/>
    <property type="molecule type" value="Genomic_DNA"/>
</dbReference>
<evidence type="ECO:0000313" key="2">
    <source>
        <dbReference type="Proteomes" id="UP000053841"/>
    </source>
</evidence>
<sequence>PDVKCACVTASRNAEPKCPGCCTKTISIYLISQDLDTDAEKVHGRSAYTLISILIIVRQISPGQTPTVPG</sequence>
<dbReference type="HOGENOM" id="CLU_2764659_0_0_1"/>
<gene>
    <name evidence="1" type="ORF">COCCADRAFT_86849</name>
</gene>
<accession>W6YN69</accession>
<name>W6YN69_COCC2</name>
<dbReference type="AlphaFoldDB" id="W6YN69"/>
<dbReference type="Proteomes" id="UP000053841">
    <property type="component" value="Unassembled WGS sequence"/>
</dbReference>
<dbReference type="KEGG" id="bze:COCCADRAFT_86849"/>